<dbReference type="InterPro" id="IPR012674">
    <property type="entry name" value="Calycin"/>
</dbReference>
<gene>
    <name evidence="1" type="ORF">NE663_09610</name>
</gene>
<dbReference type="Gene3D" id="2.40.128.20">
    <property type="match status" value="1"/>
</dbReference>
<dbReference type="Pfam" id="PF09148">
    <property type="entry name" value="DUF1934"/>
    <property type="match status" value="1"/>
</dbReference>
<comment type="caution">
    <text evidence="1">The sequence shown here is derived from an EMBL/GenBank/DDBJ whole genome shotgun (WGS) entry which is preliminary data.</text>
</comment>
<dbReference type="EMBL" id="JANGCH010000017">
    <property type="protein sequence ID" value="MCQ5122512.1"/>
    <property type="molecule type" value="Genomic_DNA"/>
</dbReference>
<reference evidence="1 2" key="1">
    <citation type="submission" date="2022-06" db="EMBL/GenBank/DDBJ databases">
        <title>Isolation of gut microbiota from human fecal samples.</title>
        <authorList>
            <person name="Pamer E.G."/>
            <person name="Barat B."/>
            <person name="Waligurski E."/>
            <person name="Medina S."/>
            <person name="Paddock L."/>
            <person name="Mostad J."/>
        </authorList>
    </citation>
    <scope>NUCLEOTIDE SEQUENCE [LARGE SCALE GENOMIC DNA]</scope>
    <source>
        <strain evidence="1 2">DFI.6.1</strain>
    </source>
</reference>
<evidence type="ECO:0000313" key="1">
    <source>
        <dbReference type="EMBL" id="MCQ5122512.1"/>
    </source>
</evidence>
<name>A0ABT1SN10_9FIRM</name>
<sequence length="129" mass="15123">MKKHVTVRQKNCTDQSRCVLHDGVCEYTCEKDQITLSYREKEGGEVVLKADAKELMIFRKGDVTSRLRFRRDTNTTATITSPYGSFEIALYTYFYRISEQMIVVEYDVLSDMREKTRLRFSWHIKGACS</sequence>
<dbReference type="InterPro" id="IPR015231">
    <property type="entry name" value="DUF1934"/>
</dbReference>
<protein>
    <submittedName>
        <fullName evidence="1">DUF1934 domain-containing protein</fullName>
    </submittedName>
</protein>
<dbReference type="SUPFAM" id="SSF50814">
    <property type="entry name" value="Lipocalins"/>
    <property type="match status" value="1"/>
</dbReference>
<keyword evidence="2" id="KW-1185">Reference proteome</keyword>
<accession>A0ABT1SN10</accession>
<organism evidence="1 2">
    <name type="scientific">Massilicoli timonensis</name>
    <dbReference type="NCBI Taxonomy" id="2015901"/>
    <lineage>
        <taxon>Bacteria</taxon>
        <taxon>Bacillati</taxon>
        <taxon>Bacillota</taxon>
        <taxon>Erysipelotrichia</taxon>
        <taxon>Erysipelotrichales</taxon>
        <taxon>Erysipelotrichaceae</taxon>
        <taxon>Massilicoli</taxon>
    </lineage>
</organism>
<evidence type="ECO:0000313" key="2">
    <source>
        <dbReference type="Proteomes" id="UP001524435"/>
    </source>
</evidence>
<dbReference type="RefSeq" id="WP_180963119.1">
    <property type="nucleotide sequence ID" value="NZ_CALVCM010000059.1"/>
</dbReference>
<dbReference type="Proteomes" id="UP001524435">
    <property type="component" value="Unassembled WGS sequence"/>
</dbReference>
<proteinExistence type="predicted"/>